<evidence type="ECO:0008006" key="2">
    <source>
        <dbReference type="Google" id="ProtNLM"/>
    </source>
</evidence>
<gene>
    <name evidence="1" type="ORF">METZ01_LOCUS177209</name>
</gene>
<proteinExistence type="predicted"/>
<dbReference type="EMBL" id="UINC01034081">
    <property type="protein sequence ID" value="SVB24355.1"/>
    <property type="molecule type" value="Genomic_DNA"/>
</dbReference>
<evidence type="ECO:0000313" key="1">
    <source>
        <dbReference type="EMBL" id="SVB24355.1"/>
    </source>
</evidence>
<reference evidence="1" key="1">
    <citation type="submission" date="2018-05" db="EMBL/GenBank/DDBJ databases">
        <authorList>
            <person name="Lanie J.A."/>
            <person name="Ng W.-L."/>
            <person name="Kazmierczak K.M."/>
            <person name="Andrzejewski T.M."/>
            <person name="Davidsen T.M."/>
            <person name="Wayne K.J."/>
            <person name="Tettelin H."/>
            <person name="Glass J.I."/>
            <person name="Rusch D."/>
            <person name="Podicherti R."/>
            <person name="Tsui H.-C.T."/>
            <person name="Winkler M.E."/>
        </authorList>
    </citation>
    <scope>NUCLEOTIDE SEQUENCE</scope>
</reference>
<dbReference type="AlphaFoldDB" id="A0A382CE56"/>
<organism evidence="1">
    <name type="scientific">marine metagenome</name>
    <dbReference type="NCBI Taxonomy" id="408172"/>
    <lineage>
        <taxon>unclassified sequences</taxon>
        <taxon>metagenomes</taxon>
        <taxon>ecological metagenomes</taxon>
    </lineage>
</organism>
<feature type="non-terminal residue" evidence="1">
    <location>
        <position position="35"/>
    </location>
</feature>
<protein>
    <recommendedName>
        <fullName evidence="2">N-acetyltransferase domain-containing protein</fullName>
    </recommendedName>
</protein>
<accession>A0A382CE56</accession>
<name>A0A382CE56_9ZZZZ</name>
<dbReference type="Gene3D" id="3.40.630.30">
    <property type="match status" value="1"/>
</dbReference>
<sequence>MKEFIKFREVESKDFKKIHKWLNEKHVREFFQPEE</sequence>